<dbReference type="Proteomes" id="UP000217199">
    <property type="component" value="Unassembled WGS sequence"/>
</dbReference>
<keyword evidence="2" id="KW-1185">Reference proteome</keyword>
<accession>A0A286UJ17</accession>
<comment type="caution">
    <text evidence="1">The sequence shown here is derived from an EMBL/GenBank/DDBJ whole genome shotgun (WGS) entry which is preliminary data.</text>
</comment>
<dbReference type="EMBL" id="NBII01000004">
    <property type="protein sequence ID" value="PAV19499.1"/>
    <property type="molecule type" value="Genomic_DNA"/>
</dbReference>
<evidence type="ECO:0000313" key="2">
    <source>
        <dbReference type="Proteomes" id="UP000217199"/>
    </source>
</evidence>
<sequence>MAVHFHFGYAVLDVGITRVGDAALKGDNSPRTRRQFCRLESQNKKSIIKIPKLMTFFQVSYSFQAQSNTDLGFTYTMDFNERPIVRSF</sequence>
<reference evidence="1 2" key="1">
    <citation type="journal article" date="2017" name="Mol. Ecol.">
        <title>Comparative and population genomic landscape of Phellinus noxius: A hypervariable fungus causing root rot in trees.</title>
        <authorList>
            <person name="Chung C.L."/>
            <person name="Lee T.J."/>
            <person name="Akiba M."/>
            <person name="Lee H.H."/>
            <person name="Kuo T.H."/>
            <person name="Liu D."/>
            <person name="Ke H.M."/>
            <person name="Yokoi T."/>
            <person name="Roa M.B."/>
            <person name="Lu M.J."/>
            <person name="Chang Y.Y."/>
            <person name="Ann P.J."/>
            <person name="Tsai J.N."/>
            <person name="Chen C.Y."/>
            <person name="Tzean S.S."/>
            <person name="Ota Y."/>
            <person name="Hattori T."/>
            <person name="Sahashi N."/>
            <person name="Liou R.F."/>
            <person name="Kikuchi T."/>
            <person name="Tsai I.J."/>
        </authorList>
    </citation>
    <scope>NUCLEOTIDE SEQUENCE [LARGE SCALE GENOMIC DNA]</scope>
    <source>
        <strain evidence="1 2">FFPRI411160</strain>
    </source>
</reference>
<dbReference type="AlphaFoldDB" id="A0A286UJ17"/>
<protein>
    <submittedName>
        <fullName evidence="1">Uncharacterized protein</fullName>
    </submittedName>
</protein>
<dbReference type="InParanoid" id="A0A286UJ17"/>
<name>A0A286UJ17_9AGAM</name>
<gene>
    <name evidence="1" type="ORF">PNOK_0443300</name>
</gene>
<proteinExistence type="predicted"/>
<evidence type="ECO:0000313" key="1">
    <source>
        <dbReference type="EMBL" id="PAV19499.1"/>
    </source>
</evidence>
<organism evidence="1 2">
    <name type="scientific">Pyrrhoderma noxium</name>
    <dbReference type="NCBI Taxonomy" id="2282107"/>
    <lineage>
        <taxon>Eukaryota</taxon>
        <taxon>Fungi</taxon>
        <taxon>Dikarya</taxon>
        <taxon>Basidiomycota</taxon>
        <taxon>Agaricomycotina</taxon>
        <taxon>Agaricomycetes</taxon>
        <taxon>Hymenochaetales</taxon>
        <taxon>Hymenochaetaceae</taxon>
        <taxon>Pyrrhoderma</taxon>
    </lineage>
</organism>